<feature type="transmembrane region" description="Helical" evidence="6">
    <location>
        <begin position="130"/>
        <end position="150"/>
    </location>
</feature>
<proteinExistence type="predicted"/>
<sequence>MNFFNVHIGLRTFKTGLTVMLIMLVYHFLHQPAFVPALAAVFALRENWANTMAFAKVRVISNIVGGGLAIFYYIIRQYTHNADWVSIILVPVLIMAGIIIHNKLDQSVGIVGGMAAFLMIALTIPMDATIGYVFLRVLDVFVGVFFAMVVNRFAMPDEIKKVEEGVEKGLEEVEADVKSVVHKFESKSHPD</sequence>
<dbReference type="Pfam" id="PF06081">
    <property type="entry name" value="ArAE_1"/>
    <property type="match status" value="1"/>
</dbReference>
<evidence type="ECO:0000256" key="5">
    <source>
        <dbReference type="ARBA" id="ARBA00023136"/>
    </source>
</evidence>
<protein>
    <submittedName>
        <fullName evidence="7">UPF0421/DUF939 family (YgaE)</fullName>
    </submittedName>
</protein>
<feature type="transmembrane region" description="Helical" evidence="6">
    <location>
        <begin position="56"/>
        <end position="75"/>
    </location>
</feature>
<keyword evidence="5 6" id="KW-0472">Membrane</keyword>
<evidence type="ECO:0000256" key="3">
    <source>
        <dbReference type="ARBA" id="ARBA00022692"/>
    </source>
</evidence>
<organism evidence="7 8">
    <name type="scientific">Eupransor demetentiae</name>
    <dbReference type="NCBI Taxonomy" id="3109584"/>
    <lineage>
        <taxon>Bacteria</taxon>
        <taxon>Bacillati</taxon>
        <taxon>Bacillota</taxon>
        <taxon>Bacilli</taxon>
        <taxon>Lactobacillales</taxon>
        <taxon>Lactobacillaceae</taxon>
        <taxon>Eupransor</taxon>
    </lineage>
</organism>
<feature type="transmembrane region" description="Helical" evidence="6">
    <location>
        <begin position="107"/>
        <end position="124"/>
    </location>
</feature>
<dbReference type="RefSeq" id="WP_349641961.1">
    <property type="nucleotide sequence ID" value="NZ_CAWVOH010000002.1"/>
</dbReference>
<dbReference type="EMBL" id="CAWVOH010000002">
    <property type="protein sequence ID" value="CAK8054410.1"/>
    <property type="molecule type" value="Genomic_DNA"/>
</dbReference>
<keyword evidence="2" id="KW-1003">Cell membrane</keyword>
<evidence type="ECO:0000313" key="7">
    <source>
        <dbReference type="EMBL" id="CAK8054410.1"/>
    </source>
</evidence>
<keyword evidence="3 6" id="KW-0812">Transmembrane</keyword>
<reference evidence="7 8" key="1">
    <citation type="submission" date="2024-01" db="EMBL/GenBank/DDBJ databases">
        <authorList>
            <person name="Botero Cardona J."/>
        </authorList>
    </citation>
    <scope>NUCLEOTIDE SEQUENCE [LARGE SCALE GENOMIC DNA]</scope>
    <source>
        <strain evidence="7 8">LMG 33000</strain>
    </source>
</reference>
<feature type="transmembrane region" description="Helical" evidence="6">
    <location>
        <begin position="20"/>
        <end position="44"/>
    </location>
</feature>
<comment type="subcellular location">
    <subcellularLocation>
        <location evidence="1">Cell membrane</location>
        <topology evidence="1">Multi-pass membrane protein</topology>
    </subcellularLocation>
</comment>
<gene>
    <name evidence="7" type="ORF">R54876_GBNLAHCA_00978</name>
</gene>
<evidence type="ECO:0000256" key="6">
    <source>
        <dbReference type="SAM" id="Phobius"/>
    </source>
</evidence>
<evidence type="ECO:0000313" key="8">
    <source>
        <dbReference type="Proteomes" id="UP001314241"/>
    </source>
</evidence>
<evidence type="ECO:0000256" key="2">
    <source>
        <dbReference type="ARBA" id="ARBA00022475"/>
    </source>
</evidence>
<evidence type="ECO:0000256" key="1">
    <source>
        <dbReference type="ARBA" id="ARBA00004651"/>
    </source>
</evidence>
<feature type="transmembrane region" description="Helical" evidence="6">
    <location>
        <begin position="81"/>
        <end position="100"/>
    </location>
</feature>
<evidence type="ECO:0000256" key="4">
    <source>
        <dbReference type="ARBA" id="ARBA00022989"/>
    </source>
</evidence>
<name>A0ABM9N5D7_9LACO</name>
<keyword evidence="4 6" id="KW-1133">Transmembrane helix</keyword>
<keyword evidence="8" id="KW-1185">Reference proteome</keyword>
<dbReference type="Proteomes" id="UP001314241">
    <property type="component" value="Unassembled WGS sequence"/>
</dbReference>
<accession>A0ABM9N5D7</accession>
<comment type="caution">
    <text evidence="7">The sequence shown here is derived from an EMBL/GenBank/DDBJ whole genome shotgun (WGS) entry which is preliminary data.</text>
</comment>
<dbReference type="InterPro" id="IPR010343">
    <property type="entry name" value="ArAE_1"/>
</dbReference>